<dbReference type="GO" id="GO:0097106">
    <property type="term" value="P:postsynaptic density organization"/>
    <property type="evidence" value="ECO:0007669"/>
    <property type="project" value="TreeGrafter"/>
</dbReference>
<gene>
    <name evidence="3" type="ORF">NDU88_006698</name>
</gene>
<dbReference type="Proteomes" id="UP001066276">
    <property type="component" value="Chromosome 10"/>
</dbReference>
<protein>
    <recommendedName>
        <fullName evidence="5">Transmembrane protein 108</fullName>
    </recommendedName>
</protein>
<proteinExistence type="predicted"/>
<evidence type="ECO:0000313" key="4">
    <source>
        <dbReference type="Proteomes" id="UP001066276"/>
    </source>
</evidence>
<keyword evidence="4" id="KW-1185">Reference proteome</keyword>
<comment type="caution">
    <text evidence="3">The sequence shown here is derived from an EMBL/GenBank/DDBJ whole genome shotgun (WGS) entry which is preliminary data.</text>
</comment>
<dbReference type="GO" id="GO:0008090">
    <property type="term" value="P:retrograde axonal transport"/>
    <property type="evidence" value="ECO:0007669"/>
    <property type="project" value="TreeGrafter"/>
</dbReference>
<dbReference type="EMBL" id="JANPWB010000014">
    <property type="protein sequence ID" value="KAJ1101632.1"/>
    <property type="molecule type" value="Genomic_DNA"/>
</dbReference>
<dbReference type="GO" id="GO:0097484">
    <property type="term" value="P:dendrite extension"/>
    <property type="evidence" value="ECO:0007669"/>
    <property type="project" value="TreeGrafter"/>
</dbReference>
<keyword evidence="2" id="KW-1133">Transmembrane helix</keyword>
<dbReference type="GO" id="GO:0014069">
    <property type="term" value="C:postsynaptic density"/>
    <property type="evidence" value="ECO:0007669"/>
    <property type="project" value="TreeGrafter"/>
</dbReference>
<feature type="region of interest" description="Disordered" evidence="1">
    <location>
        <begin position="34"/>
        <end position="64"/>
    </location>
</feature>
<dbReference type="InterPro" id="IPR031508">
    <property type="entry name" value="TMEM108"/>
</dbReference>
<dbReference type="PANTHER" id="PTHR28673">
    <property type="entry name" value="TRANSMEMBRANE PROTEIN 108"/>
    <property type="match status" value="1"/>
</dbReference>
<feature type="transmembrane region" description="Helical" evidence="2">
    <location>
        <begin position="318"/>
        <end position="339"/>
    </location>
</feature>
<accession>A0AAV7MDS3</accession>
<evidence type="ECO:0000256" key="1">
    <source>
        <dbReference type="SAM" id="MobiDB-lite"/>
    </source>
</evidence>
<dbReference type="GO" id="GO:0010008">
    <property type="term" value="C:endosome membrane"/>
    <property type="evidence" value="ECO:0007669"/>
    <property type="project" value="TreeGrafter"/>
</dbReference>
<evidence type="ECO:0000256" key="2">
    <source>
        <dbReference type="SAM" id="Phobius"/>
    </source>
</evidence>
<sequence length="423" mass="46651">MDKSTSVVVPRYTGHSLTEPTLSTMHPMMRSTSAQVAASWVEPQRPSEDGYSGAKEMGDLYNKSTHLPGTLRHKDKTIRNPQSQNINYTRPYRTTALPPSRFPPKATFKKPMFPSRTATLTHRNRTLLPSPINPDSYLPTDILQGLKRVKPAKGQQVKEQRRERTTAFPASVTNATTDTVPFPTTLWDILSRNDSLLTSNPRINISSLADPGMATSFSAPSPTDANDGLPSVEDTTRTLMSHYTTSPTTLVDNVLPVEPTFRAPSSASTVGSTATGNFLNRLVPASTWKPGMPGNISHVTEGDTPQHRATICLSKVDIAWIILAISVPISSCSVLLTVCCMRRKKKTSNPENNLSYWNNAITMDYFNRHAVDLPRDIQSLDNSEDHLSEPRSPANGDYRSSGMVLVNPFCQETLFGRDHVSDI</sequence>
<dbReference type="Pfam" id="PF15759">
    <property type="entry name" value="TMEM108"/>
    <property type="match status" value="1"/>
</dbReference>
<keyword evidence="2" id="KW-0472">Membrane</keyword>
<dbReference type="GO" id="GO:0005769">
    <property type="term" value="C:early endosome"/>
    <property type="evidence" value="ECO:0007669"/>
    <property type="project" value="TreeGrafter"/>
</dbReference>
<dbReference type="PANTHER" id="PTHR28673:SF1">
    <property type="entry name" value="TRANSMEMBRANE PROTEIN 108"/>
    <property type="match status" value="1"/>
</dbReference>
<dbReference type="GO" id="GO:1904115">
    <property type="term" value="C:axon cytoplasm"/>
    <property type="evidence" value="ECO:0007669"/>
    <property type="project" value="GOC"/>
</dbReference>
<feature type="region of interest" description="Disordered" evidence="1">
    <location>
        <begin position="92"/>
        <end position="111"/>
    </location>
</feature>
<keyword evidence="2" id="KW-0812">Transmembrane</keyword>
<evidence type="ECO:0000313" key="3">
    <source>
        <dbReference type="EMBL" id="KAJ1101632.1"/>
    </source>
</evidence>
<dbReference type="AlphaFoldDB" id="A0AAV7MDS3"/>
<evidence type="ECO:0008006" key="5">
    <source>
        <dbReference type="Google" id="ProtNLM"/>
    </source>
</evidence>
<reference evidence="3" key="1">
    <citation type="journal article" date="2022" name="bioRxiv">
        <title>Sequencing and chromosome-scale assembly of the giantPleurodeles waltlgenome.</title>
        <authorList>
            <person name="Brown T."/>
            <person name="Elewa A."/>
            <person name="Iarovenko S."/>
            <person name="Subramanian E."/>
            <person name="Araus A.J."/>
            <person name="Petzold A."/>
            <person name="Susuki M."/>
            <person name="Suzuki K.-i.T."/>
            <person name="Hayashi T."/>
            <person name="Toyoda A."/>
            <person name="Oliveira C."/>
            <person name="Osipova E."/>
            <person name="Leigh N.D."/>
            <person name="Simon A."/>
            <person name="Yun M.H."/>
        </authorList>
    </citation>
    <scope>NUCLEOTIDE SEQUENCE</scope>
    <source>
        <strain evidence="3">20211129_DDA</strain>
        <tissue evidence="3">Liver</tissue>
    </source>
</reference>
<organism evidence="3 4">
    <name type="scientific">Pleurodeles waltl</name>
    <name type="common">Iberian ribbed newt</name>
    <dbReference type="NCBI Taxonomy" id="8319"/>
    <lineage>
        <taxon>Eukaryota</taxon>
        <taxon>Metazoa</taxon>
        <taxon>Chordata</taxon>
        <taxon>Craniata</taxon>
        <taxon>Vertebrata</taxon>
        <taxon>Euteleostomi</taxon>
        <taxon>Amphibia</taxon>
        <taxon>Batrachia</taxon>
        <taxon>Caudata</taxon>
        <taxon>Salamandroidea</taxon>
        <taxon>Salamandridae</taxon>
        <taxon>Pleurodelinae</taxon>
        <taxon>Pleurodeles</taxon>
    </lineage>
</organism>
<name>A0AAV7MDS3_PLEWA</name>